<dbReference type="GO" id="GO:0008253">
    <property type="term" value="F:5'-nucleotidase activity"/>
    <property type="evidence" value="ECO:0007669"/>
    <property type="project" value="UniProtKB-EC"/>
</dbReference>
<keyword evidence="6" id="KW-0378">Hydrolase</keyword>
<keyword evidence="5" id="KW-0547">Nucleotide-binding</keyword>
<comment type="catalytic activity">
    <reaction evidence="1">
        <text>a ribonucleoside 5'-phosphate + H2O = a ribonucleoside + phosphate</text>
        <dbReference type="Rhea" id="RHEA:12484"/>
        <dbReference type="ChEBI" id="CHEBI:15377"/>
        <dbReference type="ChEBI" id="CHEBI:18254"/>
        <dbReference type="ChEBI" id="CHEBI:43474"/>
        <dbReference type="ChEBI" id="CHEBI:58043"/>
        <dbReference type="EC" id="3.1.3.5"/>
    </reaction>
</comment>
<dbReference type="EC" id="3.1.3.5" evidence="3"/>
<organism evidence="9">
    <name type="scientific">Caligus clemensi</name>
    <name type="common">Sea louse</name>
    <dbReference type="NCBI Taxonomy" id="344056"/>
    <lineage>
        <taxon>Eukaryota</taxon>
        <taxon>Metazoa</taxon>
        <taxon>Ecdysozoa</taxon>
        <taxon>Arthropoda</taxon>
        <taxon>Crustacea</taxon>
        <taxon>Multicrustacea</taxon>
        <taxon>Hexanauplia</taxon>
        <taxon>Copepoda</taxon>
        <taxon>Siphonostomatoida</taxon>
        <taxon>Caligidae</taxon>
        <taxon>Caligus</taxon>
    </lineage>
</organism>
<dbReference type="GO" id="GO:0009117">
    <property type="term" value="P:nucleotide metabolic process"/>
    <property type="evidence" value="ECO:0007669"/>
    <property type="project" value="UniProtKB-KW"/>
</dbReference>
<evidence type="ECO:0000256" key="7">
    <source>
        <dbReference type="ARBA" id="ARBA00022842"/>
    </source>
</evidence>
<dbReference type="InterPro" id="IPR006434">
    <property type="entry name" value="Pyrimidine_nucleotidase_eu"/>
</dbReference>
<sequence length="303" mass="34980">MMDYLNGYEHKKNLRVKDSAGLNKKLEKIKEDSFEHLQVISDFDYTLSKYHNGDGDRLDSSWGIIEKSSVFPSSFREKCRALFNKYHPYEVDPQLSIPEKTPHVAEWYTKLIELMTVYITDMELIKRSLSGCTDLQLRDGVPDFVSRLYEHHVPFLIFSAGFGELIKELMTTLGLFHSDYTKIHSNFLDFDESCKKVVGIKEPVVHVFNKNGASYLQHTSPTENEVIRGRKNILLFGDSLGDLTMSEGIPQNLDESTIIKIGFLNHDVEAYLDRYMNEYDVVIIDDQTMNFPLQVLKLISKDM</sequence>
<dbReference type="FunFam" id="1.10.150.340:FF:000001">
    <property type="entry name" value="Cytosolic 5-nucleotidase 3-like"/>
    <property type="match status" value="1"/>
</dbReference>
<dbReference type="SFLD" id="SFLDG01128">
    <property type="entry name" value="C1.4:_5'-Nucleotidase_Like"/>
    <property type="match status" value="1"/>
</dbReference>
<dbReference type="Gene3D" id="3.40.50.1000">
    <property type="entry name" value="HAD superfamily/HAD-like"/>
    <property type="match status" value="1"/>
</dbReference>
<reference evidence="9" key="1">
    <citation type="submission" date="2009-03" db="EMBL/GenBank/DDBJ databases">
        <title>Caligus clemensi ESTs and full-length cDNAs.</title>
        <authorList>
            <person name="Yasuike M."/>
            <person name="von Schalburg K."/>
            <person name="Cooper G."/>
            <person name="Leong J."/>
            <person name="Jones S.R.M."/>
            <person name="Koop B.F."/>
        </authorList>
    </citation>
    <scope>NUCLEOTIDE SEQUENCE</scope>
    <source>
        <tissue evidence="9">Whole</tissue>
    </source>
</reference>
<evidence type="ECO:0000256" key="4">
    <source>
        <dbReference type="ARBA" id="ARBA00022723"/>
    </source>
</evidence>
<dbReference type="InterPro" id="IPR023214">
    <property type="entry name" value="HAD_sf"/>
</dbReference>
<dbReference type="AlphaFoldDB" id="C1C026"/>
<evidence type="ECO:0000256" key="2">
    <source>
        <dbReference type="ARBA" id="ARBA00008389"/>
    </source>
</evidence>
<dbReference type="GO" id="GO:0000287">
    <property type="term" value="F:magnesium ion binding"/>
    <property type="evidence" value="ECO:0007669"/>
    <property type="project" value="InterPro"/>
</dbReference>
<comment type="similarity">
    <text evidence="2">Belongs to the pyrimidine 5'-nucleotidase family.</text>
</comment>
<dbReference type="PANTHER" id="PTHR13045:SF0">
    <property type="entry name" value="7-METHYLGUANOSINE PHOSPHATE-SPECIFIC 5'-NUCLEOTIDASE"/>
    <property type="match status" value="1"/>
</dbReference>
<dbReference type="EMBL" id="BT080205">
    <property type="protein sequence ID" value="ACO14629.1"/>
    <property type="molecule type" value="mRNA"/>
</dbReference>
<evidence type="ECO:0000256" key="8">
    <source>
        <dbReference type="ARBA" id="ARBA00023080"/>
    </source>
</evidence>
<protein>
    <recommendedName>
        <fullName evidence="3">5'-nucleotidase</fullName>
        <ecNumber evidence="3">3.1.3.5</ecNumber>
    </recommendedName>
</protein>
<dbReference type="InterPro" id="IPR036412">
    <property type="entry name" value="HAD-like_sf"/>
</dbReference>
<dbReference type="GO" id="GO:0000166">
    <property type="term" value="F:nucleotide binding"/>
    <property type="evidence" value="ECO:0007669"/>
    <property type="project" value="UniProtKB-KW"/>
</dbReference>
<keyword evidence="7" id="KW-0460">Magnesium</keyword>
<proteinExistence type="evidence at transcript level"/>
<evidence type="ECO:0000256" key="6">
    <source>
        <dbReference type="ARBA" id="ARBA00022801"/>
    </source>
</evidence>
<evidence type="ECO:0000256" key="5">
    <source>
        <dbReference type="ARBA" id="ARBA00022741"/>
    </source>
</evidence>
<name>C1C026_CALCM</name>
<dbReference type="PANTHER" id="PTHR13045">
    <property type="entry name" value="5'-NUCLEOTIDASE"/>
    <property type="match status" value="1"/>
</dbReference>
<evidence type="ECO:0000256" key="3">
    <source>
        <dbReference type="ARBA" id="ARBA00012643"/>
    </source>
</evidence>
<dbReference type="SUPFAM" id="SSF56784">
    <property type="entry name" value="HAD-like"/>
    <property type="match status" value="1"/>
</dbReference>
<accession>C1C026</accession>
<dbReference type="SFLD" id="SFLDS00003">
    <property type="entry name" value="Haloacid_Dehalogenase"/>
    <property type="match status" value="1"/>
</dbReference>
<dbReference type="Gene3D" id="1.10.150.340">
    <property type="entry name" value="Pyrimidine 5'-nucleotidase (UMPH-1), N-terminal domain"/>
    <property type="match status" value="1"/>
</dbReference>
<keyword evidence="8" id="KW-0546">Nucleotide metabolism</keyword>
<gene>
    <name evidence="9" type="primary">5N3LA</name>
</gene>
<evidence type="ECO:0000256" key="1">
    <source>
        <dbReference type="ARBA" id="ARBA00000815"/>
    </source>
</evidence>
<evidence type="ECO:0000313" key="9">
    <source>
        <dbReference type="EMBL" id="ACO14629.1"/>
    </source>
</evidence>
<dbReference type="Pfam" id="PF05822">
    <property type="entry name" value="UMPH-1"/>
    <property type="match status" value="1"/>
</dbReference>
<dbReference type="GO" id="GO:0005737">
    <property type="term" value="C:cytoplasm"/>
    <property type="evidence" value="ECO:0007669"/>
    <property type="project" value="InterPro"/>
</dbReference>
<keyword evidence="4" id="KW-0479">Metal-binding</keyword>